<dbReference type="PANTHER" id="PTHR22750">
    <property type="entry name" value="G-PROTEIN COUPLED RECEPTOR"/>
    <property type="match status" value="1"/>
</dbReference>
<feature type="compositionally biased region" description="Polar residues" evidence="6">
    <location>
        <begin position="211"/>
        <end position="222"/>
    </location>
</feature>
<comment type="subcellular location">
    <subcellularLocation>
        <location evidence="1">Cell membrane</location>
        <topology evidence="1">Multi-pass membrane protein</topology>
    </subcellularLocation>
</comment>
<keyword evidence="3 7" id="KW-0812">Transmembrane</keyword>
<dbReference type="Proteomes" id="UP000683360">
    <property type="component" value="Unassembled WGS sequence"/>
</dbReference>
<evidence type="ECO:0000256" key="4">
    <source>
        <dbReference type="ARBA" id="ARBA00022989"/>
    </source>
</evidence>
<dbReference type="InterPro" id="IPR017452">
    <property type="entry name" value="GPCR_Rhodpsn_7TM"/>
</dbReference>
<keyword evidence="2" id="KW-1003">Cell membrane</keyword>
<comment type="caution">
    <text evidence="9">The sequence shown here is derived from an EMBL/GenBank/DDBJ whole genome shotgun (WGS) entry which is preliminary data.</text>
</comment>
<evidence type="ECO:0000313" key="10">
    <source>
        <dbReference type="Proteomes" id="UP000683360"/>
    </source>
</evidence>
<evidence type="ECO:0000259" key="8">
    <source>
        <dbReference type="PROSITE" id="PS50262"/>
    </source>
</evidence>
<evidence type="ECO:0000256" key="3">
    <source>
        <dbReference type="ARBA" id="ARBA00022692"/>
    </source>
</evidence>
<feature type="domain" description="G-protein coupled receptors family 1 profile" evidence="8">
    <location>
        <begin position="1"/>
        <end position="175"/>
    </location>
</feature>
<feature type="transmembrane region" description="Helical" evidence="7">
    <location>
        <begin position="66"/>
        <end position="86"/>
    </location>
</feature>
<evidence type="ECO:0000313" key="9">
    <source>
        <dbReference type="EMBL" id="CAG2188774.1"/>
    </source>
</evidence>
<keyword evidence="5 7" id="KW-0472">Membrane</keyword>
<feature type="transmembrane region" description="Helical" evidence="7">
    <location>
        <begin position="24"/>
        <end position="46"/>
    </location>
</feature>
<dbReference type="GO" id="GO:0005886">
    <property type="term" value="C:plasma membrane"/>
    <property type="evidence" value="ECO:0007669"/>
    <property type="project" value="UniProtKB-SubCell"/>
</dbReference>
<feature type="transmembrane region" description="Helical" evidence="7">
    <location>
        <begin position="120"/>
        <end position="142"/>
    </location>
</feature>
<organism evidence="9 10">
    <name type="scientific">Mytilus edulis</name>
    <name type="common">Blue mussel</name>
    <dbReference type="NCBI Taxonomy" id="6550"/>
    <lineage>
        <taxon>Eukaryota</taxon>
        <taxon>Metazoa</taxon>
        <taxon>Spiralia</taxon>
        <taxon>Lophotrochozoa</taxon>
        <taxon>Mollusca</taxon>
        <taxon>Bivalvia</taxon>
        <taxon>Autobranchia</taxon>
        <taxon>Pteriomorphia</taxon>
        <taxon>Mytilida</taxon>
        <taxon>Mytiloidea</taxon>
        <taxon>Mytilidae</taxon>
        <taxon>Mytilinae</taxon>
        <taxon>Mytilus</taxon>
    </lineage>
</organism>
<dbReference type="EMBL" id="CAJPWZ010000274">
    <property type="protein sequence ID" value="CAG2188774.1"/>
    <property type="molecule type" value="Genomic_DNA"/>
</dbReference>
<dbReference type="PROSITE" id="PS50262">
    <property type="entry name" value="G_PROTEIN_RECEP_F1_2"/>
    <property type="match status" value="1"/>
</dbReference>
<sequence>MCLHRLNATFTTPKRFLKVLTSDIAIGLGVIIVHVYVLLRCVLELIDERVPLPCEPLYNIQKNFLLFVDVPSAILVALIACCYIVVMWRLRTSRQLVNEIESLSQQQIQQRRNASLRMRYNMITLSCIILVTACAVLPRTLYDLYVFFTNSMNGEIVQATNNFLLLNPLVDPLIYLFRIKEVRCQCVCRSCFQSNRTTTTTQEATASTDAGMSNNLEQQQTA</sequence>
<accession>A0A8S3Q0M4</accession>
<evidence type="ECO:0000256" key="1">
    <source>
        <dbReference type="ARBA" id="ARBA00004651"/>
    </source>
</evidence>
<evidence type="ECO:0000256" key="7">
    <source>
        <dbReference type="SAM" id="Phobius"/>
    </source>
</evidence>
<keyword evidence="10" id="KW-1185">Reference proteome</keyword>
<proteinExistence type="predicted"/>
<keyword evidence="4 7" id="KW-1133">Transmembrane helix</keyword>
<gene>
    <name evidence="9" type="ORF">MEDL_4166</name>
</gene>
<feature type="region of interest" description="Disordered" evidence="6">
    <location>
        <begin position="202"/>
        <end position="222"/>
    </location>
</feature>
<dbReference type="Gene3D" id="1.20.1070.10">
    <property type="entry name" value="Rhodopsin 7-helix transmembrane proteins"/>
    <property type="match status" value="1"/>
</dbReference>
<protein>
    <recommendedName>
        <fullName evidence="8">G-protein coupled receptors family 1 profile domain-containing protein</fullName>
    </recommendedName>
</protein>
<evidence type="ECO:0000256" key="6">
    <source>
        <dbReference type="SAM" id="MobiDB-lite"/>
    </source>
</evidence>
<name>A0A8S3Q0M4_MYTED</name>
<dbReference type="AlphaFoldDB" id="A0A8S3Q0M4"/>
<reference evidence="9" key="1">
    <citation type="submission" date="2021-03" db="EMBL/GenBank/DDBJ databases">
        <authorList>
            <person name="Bekaert M."/>
        </authorList>
    </citation>
    <scope>NUCLEOTIDE SEQUENCE</scope>
</reference>
<evidence type="ECO:0000256" key="5">
    <source>
        <dbReference type="ARBA" id="ARBA00023136"/>
    </source>
</evidence>
<dbReference type="SUPFAM" id="SSF81321">
    <property type="entry name" value="Family A G protein-coupled receptor-like"/>
    <property type="match status" value="1"/>
</dbReference>
<evidence type="ECO:0000256" key="2">
    <source>
        <dbReference type="ARBA" id="ARBA00022475"/>
    </source>
</evidence>